<evidence type="ECO:0000256" key="1">
    <source>
        <dbReference type="PIRSR" id="PIRSR605502-1"/>
    </source>
</evidence>
<protein>
    <submittedName>
        <fullName evidence="2">ADP-ribosylglycohydrolase</fullName>
    </submittedName>
</protein>
<feature type="binding site" evidence="1">
    <location>
        <position position="274"/>
    </location>
    <ligand>
        <name>Mg(2+)</name>
        <dbReference type="ChEBI" id="CHEBI:18420"/>
        <label>1</label>
    </ligand>
</feature>
<keyword evidence="2" id="KW-0378">Hydrolase</keyword>
<proteinExistence type="predicted"/>
<dbReference type="GO" id="GO:0016787">
    <property type="term" value="F:hydrolase activity"/>
    <property type="evidence" value="ECO:0007669"/>
    <property type="project" value="UniProtKB-KW"/>
</dbReference>
<dbReference type="GO" id="GO:0046872">
    <property type="term" value="F:metal ion binding"/>
    <property type="evidence" value="ECO:0007669"/>
    <property type="project" value="UniProtKB-KW"/>
</dbReference>
<name>A0A1I5UHN0_9FIRM</name>
<comment type="cofactor">
    <cofactor evidence="1">
        <name>Mg(2+)</name>
        <dbReference type="ChEBI" id="CHEBI:18420"/>
    </cofactor>
    <text evidence="1">Binds 2 magnesium ions per subunit.</text>
</comment>
<keyword evidence="1" id="KW-0479">Metal-binding</keyword>
<evidence type="ECO:0000313" key="3">
    <source>
        <dbReference type="Proteomes" id="UP000198577"/>
    </source>
</evidence>
<dbReference type="Gene3D" id="1.10.4080.10">
    <property type="entry name" value="ADP-ribosylation/Crystallin J1"/>
    <property type="match status" value="1"/>
</dbReference>
<dbReference type="STRING" id="937334.SAMN05444406_10734"/>
<dbReference type="Pfam" id="PF03747">
    <property type="entry name" value="ADP_ribosyl_GH"/>
    <property type="match status" value="1"/>
</dbReference>
<dbReference type="AlphaFoldDB" id="A0A1I5UHN0"/>
<evidence type="ECO:0000313" key="2">
    <source>
        <dbReference type="EMBL" id="SFP94688.1"/>
    </source>
</evidence>
<dbReference type="EMBL" id="FOXR01000007">
    <property type="protein sequence ID" value="SFP94688.1"/>
    <property type="molecule type" value="Genomic_DNA"/>
</dbReference>
<accession>A0A1I5UHN0</accession>
<keyword evidence="1" id="KW-0460">Magnesium</keyword>
<keyword evidence="3" id="KW-1185">Reference proteome</keyword>
<sequence>MAGCTLGAIVEGWSIESMQEWANFIGDPFPPVDYWSQAKDPSNIRYGKSSNYAYTRNGMSGVPVDDDITYTLLGLLIVEEYGKDFTTQDVAKAWKKYLPIACTAEDIALKNIKAGISPYQAADHDNPYCQWIGASIRSDPWAYMAPGYPEKAAEMAYRDAYLSHRRNGIYGEMFFSAAQAAAFEVDNCIDTIKIGLTEIPSDCFLAQAVRWALEEAKNIKDYRDARQAVDDRFKGMSSVHTINNACLTIFGLIIGGTDVTKVLSQTVAMGLDNDCTAATAGSIVGAIVGKSGIPEHWYKSFNNTIYTYMNGVEVFRIDDVINRFARQAEIILEF</sequence>
<organism evidence="2 3">
    <name type="scientific">Caldicoprobacter faecalis</name>
    <dbReference type="NCBI Taxonomy" id="937334"/>
    <lineage>
        <taxon>Bacteria</taxon>
        <taxon>Bacillati</taxon>
        <taxon>Bacillota</taxon>
        <taxon>Clostridia</taxon>
        <taxon>Caldicoprobacterales</taxon>
        <taxon>Caldicoprobacteraceae</taxon>
        <taxon>Caldicoprobacter</taxon>
    </lineage>
</organism>
<reference evidence="2 3" key="1">
    <citation type="submission" date="2016-10" db="EMBL/GenBank/DDBJ databases">
        <authorList>
            <person name="de Groot N.N."/>
        </authorList>
    </citation>
    <scope>NUCLEOTIDE SEQUENCE [LARGE SCALE GENOMIC DNA]</scope>
    <source>
        <strain evidence="2 3">DSM 20678</strain>
    </source>
</reference>
<dbReference type="InterPro" id="IPR005502">
    <property type="entry name" value="Ribosyl_crysJ1"/>
</dbReference>
<dbReference type="InterPro" id="IPR036705">
    <property type="entry name" value="Ribosyl_crysJ1_sf"/>
</dbReference>
<feature type="binding site" evidence="1">
    <location>
        <position position="272"/>
    </location>
    <ligand>
        <name>Mg(2+)</name>
        <dbReference type="ChEBI" id="CHEBI:18420"/>
        <label>1</label>
    </ligand>
</feature>
<dbReference type="Proteomes" id="UP000198577">
    <property type="component" value="Unassembled WGS sequence"/>
</dbReference>
<dbReference type="SUPFAM" id="SSF101478">
    <property type="entry name" value="ADP-ribosylglycohydrolase"/>
    <property type="match status" value="1"/>
</dbReference>
<gene>
    <name evidence="2" type="ORF">SAMN05444406_10734</name>
</gene>